<reference evidence="1" key="1">
    <citation type="journal article" date="2020" name="mSystems">
        <title>Genome- and Community-Level Interaction Insights into Carbon Utilization and Element Cycling Functions of Hydrothermarchaeota in Hydrothermal Sediment.</title>
        <authorList>
            <person name="Zhou Z."/>
            <person name="Liu Y."/>
            <person name="Xu W."/>
            <person name="Pan J."/>
            <person name="Luo Z.H."/>
            <person name="Li M."/>
        </authorList>
    </citation>
    <scope>NUCLEOTIDE SEQUENCE [LARGE SCALE GENOMIC DNA]</scope>
    <source>
        <strain evidence="1">SpSt-418</strain>
    </source>
</reference>
<gene>
    <name evidence="1" type="ORF">ENR64_12035</name>
</gene>
<proteinExistence type="predicted"/>
<dbReference type="SUPFAM" id="SSF50475">
    <property type="entry name" value="FMN-binding split barrel"/>
    <property type="match status" value="1"/>
</dbReference>
<dbReference type="InterPro" id="IPR012349">
    <property type="entry name" value="Split_barrel_FMN-bd"/>
</dbReference>
<organism evidence="1">
    <name type="scientific">Oscillatoriales cyanobacterium SpSt-418</name>
    <dbReference type="NCBI Taxonomy" id="2282169"/>
    <lineage>
        <taxon>Bacteria</taxon>
        <taxon>Bacillati</taxon>
        <taxon>Cyanobacteriota</taxon>
        <taxon>Cyanophyceae</taxon>
        <taxon>Oscillatoriophycideae</taxon>
        <taxon>Oscillatoriales</taxon>
    </lineage>
</organism>
<sequence>MAIPGWTRTESPFHEGELAIQTRMGALERMDKQGRRVIREFLPEQHRQFFSQLPYVIVGTVDALNNPWASILVGQPGFLASPDDRTLQVTARPLYGDPLVRTLTDGIDIGFLGIELHTRRRNRMNGMVTATTPHGFEVRVGQSFGNCPQYIQARQYELEEFDPTTPKPIHEFTLLSELERTAIAASDTFFIATAYQAESAGRASGVDVSHRGGKPGFVYVEDDQTLTIPDFSGNCHFNTFGNLELNPNAGLLFVDFEQGNLLYLTGIAEVIWEGEEIRNYVGSERLLRFHLKRGYRVEGNLPLRWSAPDFSPFLDATGPWQSR</sequence>
<dbReference type="EMBL" id="DSRU01000172">
    <property type="protein sequence ID" value="HFM98462.1"/>
    <property type="molecule type" value="Genomic_DNA"/>
</dbReference>
<dbReference type="Gene3D" id="2.30.110.10">
    <property type="entry name" value="Electron Transport, Fmn-binding Protein, Chain A"/>
    <property type="match status" value="1"/>
</dbReference>
<dbReference type="PANTHER" id="PTHR42815:SF2">
    <property type="entry name" value="FAD-BINDING, PUTATIVE (AFU_ORTHOLOGUE AFUA_6G07600)-RELATED"/>
    <property type="match status" value="1"/>
</dbReference>
<accession>A0A7C3KG42</accession>
<name>A0A7C3KG42_9CYAN</name>
<comment type="caution">
    <text evidence="1">The sequence shown here is derived from an EMBL/GenBank/DDBJ whole genome shotgun (WGS) entry which is preliminary data.</text>
</comment>
<protein>
    <submittedName>
        <fullName evidence="1">Flavin-nucleotide-binding protein</fullName>
    </submittedName>
</protein>
<evidence type="ECO:0000313" key="1">
    <source>
        <dbReference type="EMBL" id="HFM98462.1"/>
    </source>
</evidence>
<dbReference type="AlphaFoldDB" id="A0A7C3KG42"/>
<dbReference type="PANTHER" id="PTHR42815">
    <property type="entry name" value="FAD-BINDING, PUTATIVE (AFU_ORTHOLOGUE AFUA_6G07600)-RELATED"/>
    <property type="match status" value="1"/>
</dbReference>